<dbReference type="InterPro" id="IPR000909">
    <property type="entry name" value="PLipase_C_PInositol-sp_X_dom"/>
</dbReference>
<dbReference type="CDD" id="cd08586">
    <property type="entry name" value="PI-PLCc_BcPLC_like"/>
    <property type="match status" value="1"/>
</dbReference>
<dbReference type="SUPFAM" id="SSF51695">
    <property type="entry name" value="PLC-like phosphodiesterases"/>
    <property type="match status" value="1"/>
</dbReference>
<comment type="caution">
    <text evidence="2">The sequence shown here is derived from an EMBL/GenBank/DDBJ whole genome shotgun (WGS) entry which is preliminary data.</text>
</comment>
<sequence length="480" mass="53016">MATPPLTIRNLTSSSLELKMIERFEAAQHQAPSNNGKGIANITKVFSGLMNNITTPSSPQLALKSESFRTESVAITIGPFASKRTGIEPNQNEVLRLTFEVEGQRYRIDTPSPNQRSNVLTPLSPDPRFEFTGVYLPTSPHLALYSSARLESWMSKLKNETPLSALSIPGTHNAPAHYTALPSVRCQAVGVKEQLNNGIRFLDIRVQPETPDDVSKDGLILVHSAFPVSLTGNKYFRDLVKTVSEFLDANPTETVIISVKREGVGKATDQHLSKILHKHYANDPNRWFTENHIPTLGEARKRIVLIRRFAIDDSLKGENNGQGWAMDGESWPDNCADGLCSSGEIRVQDFYEVAESENIDKKISYSTDHLDRAAQVVCPLPGDMNAAAAEAAKLPFFINFLTASNFWRANCWPDRIAAKVNPSIIDFLCRRHNESAAGEGKMPTGDGSTGIVVCDWVGNNGDWDLVRCIVGMNAKLEQRK</sequence>
<dbReference type="AlphaFoldDB" id="A0A370U3D0"/>
<keyword evidence="3" id="KW-1185">Reference proteome</keyword>
<proteinExistence type="predicted"/>
<dbReference type="GO" id="GO:0006629">
    <property type="term" value="P:lipid metabolic process"/>
    <property type="evidence" value="ECO:0007669"/>
    <property type="project" value="InterPro"/>
</dbReference>
<gene>
    <name evidence="2" type="ORF">BP5553_02275</name>
</gene>
<reference evidence="2 3" key="1">
    <citation type="journal article" date="2018" name="IMA Fungus">
        <title>IMA Genome-F 9: Draft genome sequence of Annulohypoxylon stygium, Aspergillus mulundensis, Berkeleyomyces basicola (syn. Thielaviopsis basicola), Ceratocystis smalleyi, two Cercospora beticola strains, Coleophoma cylindrospora, Fusarium fracticaudum, Phialophora cf. hyalina, and Morchella septimelata.</title>
        <authorList>
            <person name="Wingfield B.D."/>
            <person name="Bills G.F."/>
            <person name="Dong Y."/>
            <person name="Huang W."/>
            <person name="Nel W.J."/>
            <person name="Swalarsk-Parry B.S."/>
            <person name="Vaghefi N."/>
            <person name="Wilken P.M."/>
            <person name="An Z."/>
            <person name="de Beer Z.W."/>
            <person name="De Vos L."/>
            <person name="Chen L."/>
            <person name="Duong T.A."/>
            <person name="Gao Y."/>
            <person name="Hammerbacher A."/>
            <person name="Kikkert J.R."/>
            <person name="Li Y."/>
            <person name="Li H."/>
            <person name="Li K."/>
            <person name="Li Q."/>
            <person name="Liu X."/>
            <person name="Ma X."/>
            <person name="Naidoo K."/>
            <person name="Pethybridge S.J."/>
            <person name="Sun J."/>
            <person name="Steenkamp E.T."/>
            <person name="van der Nest M.A."/>
            <person name="van Wyk S."/>
            <person name="Wingfield M.J."/>
            <person name="Xiong C."/>
            <person name="Yue Q."/>
            <person name="Zhang X."/>
        </authorList>
    </citation>
    <scope>NUCLEOTIDE SEQUENCE [LARGE SCALE GENOMIC DNA]</scope>
    <source>
        <strain evidence="2 3">BP 5553</strain>
    </source>
</reference>
<dbReference type="InterPro" id="IPR017946">
    <property type="entry name" value="PLC-like_Pdiesterase_TIM-brl"/>
</dbReference>
<dbReference type="PANTHER" id="PTHR13593:SF113">
    <property type="entry name" value="SI:DKEY-266F7.9"/>
    <property type="match status" value="1"/>
</dbReference>
<dbReference type="EMBL" id="NPIC01000001">
    <property type="protein sequence ID" value="RDL42296.1"/>
    <property type="molecule type" value="Genomic_DNA"/>
</dbReference>
<protein>
    <submittedName>
        <fullName evidence="2">Phosphatidylinositol phospholipase-like protein C</fullName>
    </submittedName>
</protein>
<dbReference type="GeneID" id="43595124"/>
<dbReference type="PANTHER" id="PTHR13593">
    <property type="match status" value="1"/>
</dbReference>
<feature type="domain" description="Phosphatidylinositol-specific phospholipase C X" evidence="1">
    <location>
        <begin position="160"/>
        <end position="308"/>
    </location>
</feature>
<dbReference type="PROSITE" id="PS50007">
    <property type="entry name" value="PIPLC_X_DOMAIN"/>
    <property type="match status" value="1"/>
</dbReference>
<dbReference type="SMART" id="SM00148">
    <property type="entry name" value="PLCXc"/>
    <property type="match status" value="1"/>
</dbReference>
<dbReference type="RefSeq" id="XP_031874952.1">
    <property type="nucleotide sequence ID" value="XM_032010898.1"/>
</dbReference>
<evidence type="ECO:0000313" key="3">
    <source>
        <dbReference type="Proteomes" id="UP000254866"/>
    </source>
</evidence>
<dbReference type="GO" id="GO:0008081">
    <property type="term" value="F:phosphoric diester hydrolase activity"/>
    <property type="evidence" value="ECO:0007669"/>
    <property type="project" value="InterPro"/>
</dbReference>
<dbReference type="Gene3D" id="3.20.20.190">
    <property type="entry name" value="Phosphatidylinositol (PI) phosphodiesterase"/>
    <property type="match status" value="1"/>
</dbReference>
<dbReference type="Pfam" id="PF00388">
    <property type="entry name" value="PI-PLC-X"/>
    <property type="match status" value="1"/>
</dbReference>
<dbReference type="Proteomes" id="UP000254866">
    <property type="component" value="Unassembled WGS sequence"/>
</dbReference>
<organism evidence="2 3">
    <name type="scientific">Venustampulla echinocandica</name>
    <dbReference type="NCBI Taxonomy" id="2656787"/>
    <lineage>
        <taxon>Eukaryota</taxon>
        <taxon>Fungi</taxon>
        <taxon>Dikarya</taxon>
        <taxon>Ascomycota</taxon>
        <taxon>Pezizomycotina</taxon>
        <taxon>Leotiomycetes</taxon>
        <taxon>Helotiales</taxon>
        <taxon>Pleuroascaceae</taxon>
        <taxon>Venustampulla</taxon>
    </lineage>
</organism>
<name>A0A370U3D0_9HELO</name>
<evidence type="ECO:0000313" key="2">
    <source>
        <dbReference type="EMBL" id="RDL42296.1"/>
    </source>
</evidence>
<evidence type="ECO:0000259" key="1">
    <source>
        <dbReference type="SMART" id="SM00148"/>
    </source>
</evidence>
<dbReference type="InterPro" id="IPR051057">
    <property type="entry name" value="PI-PLC_domain"/>
</dbReference>
<dbReference type="OrthoDB" id="1046782at2759"/>
<accession>A0A370U3D0</accession>